<reference evidence="1 2" key="1">
    <citation type="submission" date="2009-05" db="EMBL/GenBank/DDBJ databases">
        <title>The draft genome of Acidovorax delafieldii 2AN.</title>
        <authorList>
            <consortium name="US DOE Joint Genome Institute (JGI-PGF)"/>
            <person name="Lucas S."/>
            <person name="Copeland A."/>
            <person name="Lapidus A."/>
            <person name="Glavina del Rio T."/>
            <person name="Tice H."/>
            <person name="Bruce D."/>
            <person name="Goodwin L."/>
            <person name="Pitluck S."/>
            <person name="Larimer F."/>
            <person name="Land M.L."/>
            <person name="Hauser L."/>
            <person name="Shelobolina E.S."/>
            <person name="Picardal F."/>
            <person name="Roden E."/>
            <person name="Emerson D."/>
        </authorList>
    </citation>
    <scope>NUCLEOTIDE SEQUENCE [LARGE SCALE GENOMIC DNA]</scope>
    <source>
        <strain evidence="1 2">2AN</strain>
    </source>
</reference>
<sequence>MPPSHTDQAGPKPAHATVDLESLLGDSDAELVYEGLHRLRELKVEALQLVQTEGVALPGRSFEPWDFGIAQIDRLLARLGAGPSEESVSTQEH</sequence>
<dbReference type="RefSeq" id="WP_005792913.1">
    <property type="nucleotide sequence ID" value="NZ_ACQT01000003.1"/>
</dbReference>
<protein>
    <submittedName>
        <fullName evidence="1">Uncharacterized protein</fullName>
    </submittedName>
</protein>
<accession>C5T038</accession>
<dbReference type="OrthoDB" id="8910386at2"/>
<proteinExistence type="predicted"/>
<keyword evidence="2" id="KW-1185">Reference proteome</keyword>
<dbReference type="Proteomes" id="UP000003856">
    <property type="component" value="Unassembled WGS sequence"/>
</dbReference>
<organism evidence="1 2">
    <name type="scientific">Acidovorax delafieldii 2AN</name>
    <dbReference type="NCBI Taxonomy" id="573060"/>
    <lineage>
        <taxon>Bacteria</taxon>
        <taxon>Pseudomonadati</taxon>
        <taxon>Pseudomonadota</taxon>
        <taxon>Betaproteobacteria</taxon>
        <taxon>Burkholderiales</taxon>
        <taxon>Comamonadaceae</taxon>
        <taxon>Acidovorax</taxon>
    </lineage>
</organism>
<dbReference type="EMBL" id="ACQT01000003">
    <property type="protein sequence ID" value="EER62146.1"/>
    <property type="molecule type" value="Genomic_DNA"/>
</dbReference>
<evidence type="ECO:0000313" key="2">
    <source>
        <dbReference type="Proteomes" id="UP000003856"/>
    </source>
</evidence>
<dbReference type="PATRIC" id="fig|573060.9.peg.4939"/>
<comment type="caution">
    <text evidence="1">The sequence shown here is derived from an EMBL/GenBank/DDBJ whole genome shotgun (WGS) entry which is preliminary data.</text>
</comment>
<evidence type="ECO:0000313" key="1">
    <source>
        <dbReference type="EMBL" id="EER62146.1"/>
    </source>
</evidence>
<dbReference type="AlphaFoldDB" id="C5T038"/>
<name>C5T038_ACIDE</name>
<gene>
    <name evidence="1" type="ORF">AcdelDRAFT_0268</name>
</gene>